<dbReference type="Proteomes" id="UP000317835">
    <property type="component" value="Chromosome"/>
</dbReference>
<evidence type="ECO:0000313" key="1">
    <source>
        <dbReference type="EMBL" id="QDV36225.1"/>
    </source>
</evidence>
<gene>
    <name evidence="1" type="ORF">ElP_41440</name>
</gene>
<keyword evidence="2" id="KW-1185">Reference proteome</keyword>
<protein>
    <submittedName>
        <fullName evidence="1">Xylose isomerase-like TIM barrel</fullName>
    </submittedName>
</protein>
<reference evidence="1 2" key="1">
    <citation type="submission" date="2019-02" db="EMBL/GenBank/DDBJ databases">
        <title>Deep-cultivation of Planctomycetes and their phenomic and genomic characterization uncovers novel biology.</title>
        <authorList>
            <person name="Wiegand S."/>
            <person name="Jogler M."/>
            <person name="Boedeker C."/>
            <person name="Pinto D."/>
            <person name="Vollmers J."/>
            <person name="Rivas-Marin E."/>
            <person name="Kohn T."/>
            <person name="Peeters S.H."/>
            <person name="Heuer A."/>
            <person name="Rast P."/>
            <person name="Oberbeckmann S."/>
            <person name="Bunk B."/>
            <person name="Jeske O."/>
            <person name="Meyerdierks A."/>
            <person name="Storesund J.E."/>
            <person name="Kallscheuer N."/>
            <person name="Luecker S."/>
            <person name="Lage O.M."/>
            <person name="Pohl T."/>
            <person name="Merkel B.J."/>
            <person name="Hornburger P."/>
            <person name="Mueller R.-W."/>
            <person name="Bruemmer F."/>
            <person name="Labrenz M."/>
            <person name="Spormann A.M."/>
            <person name="Op den Camp H."/>
            <person name="Overmann J."/>
            <person name="Amann R."/>
            <person name="Jetten M.S.M."/>
            <person name="Mascher T."/>
            <person name="Medema M.H."/>
            <person name="Devos D.P."/>
            <person name="Kaster A.-K."/>
            <person name="Ovreas L."/>
            <person name="Rohde M."/>
            <person name="Galperin M.Y."/>
            <person name="Jogler C."/>
        </authorList>
    </citation>
    <scope>NUCLEOTIDE SEQUENCE [LARGE SCALE GENOMIC DNA]</scope>
    <source>
        <strain evidence="1 2">ElP</strain>
    </source>
</reference>
<sequence>MEHDHAIALQLWTIRDAMASDADEALRRVKAAGFRAVEVAPPPPGLTPGRLAECLSRYELAVVSIHGDLPIPTNIDRLTRDARAFRCPKVVWHGWPRDPRFDSLAGVHALASACNQAGVIARDHGLRFGLHNHWWEFEPVEGELPARLLHGLLHPDIS</sequence>
<proteinExistence type="predicted"/>
<accession>A0A518H5W2</accession>
<dbReference type="InterPro" id="IPR036237">
    <property type="entry name" value="Xyl_isomerase-like_sf"/>
</dbReference>
<dbReference type="AlphaFoldDB" id="A0A518H5W2"/>
<dbReference type="EMBL" id="CP036426">
    <property type="protein sequence ID" value="QDV36225.1"/>
    <property type="molecule type" value="Genomic_DNA"/>
</dbReference>
<evidence type="ECO:0000313" key="2">
    <source>
        <dbReference type="Proteomes" id="UP000317835"/>
    </source>
</evidence>
<name>A0A518H5W2_9BACT</name>
<dbReference type="RefSeq" id="WP_197446206.1">
    <property type="nucleotide sequence ID" value="NZ_CP036426.1"/>
</dbReference>
<organism evidence="1 2">
    <name type="scientific">Tautonia plasticadhaerens</name>
    <dbReference type="NCBI Taxonomy" id="2527974"/>
    <lineage>
        <taxon>Bacteria</taxon>
        <taxon>Pseudomonadati</taxon>
        <taxon>Planctomycetota</taxon>
        <taxon>Planctomycetia</taxon>
        <taxon>Isosphaerales</taxon>
        <taxon>Isosphaeraceae</taxon>
        <taxon>Tautonia</taxon>
    </lineage>
</organism>
<dbReference type="SUPFAM" id="SSF51658">
    <property type="entry name" value="Xylose isomerase-like"/>
    <property type="match status" value="1"/>
</dbReference>
<dbReference type="Gene3D" id="3.20.20.150">
    <property type="entry name" value="Divalent-metal-dependent TIM barrel enzymes"/>
    <property type="match status" value="1"/>
</dbReference>
<keyword evidence="1" id="KW-0413">Isomerase</keyword>
<dbReference type="KEGG" id="tpla:ElP_41440"/>
<dbReference type="GO" id="GO:0016853">
    <property type="term" value="F:isomerase activity"/>
    <property type="evidence" value="ECO:0007669"/>
    <property type="project" value="UniProtKB-KW"/>
</dbReference>